<keyword evidence="2 3" id="KW-0802">TPR repeat</keyword>
<keyword evidence="5" id="KW-1185">Reference proteome</keyword>
<evidence type="ECO:0008006" key="6">
    <source>
        <dbReference type="Google" id="ProtNLM"/>
    </source>
</evidence>
<evidence type="ECO:0000256" key="3">
    <source>
        <dbReference type="PROSITE-ProRule" id="PRU00339"/>
    </source>
</evidence>
<reference evidence="4" key="1">
    <citation type="journal article" date="2020" name="Stud. Mycol.">
        <title>101 Dothideomycetes genomes: a test case for predicting lifestyles and emergence of pathogens.</title>
        <authorList>
            <person name="Haridas S."/>
            <person name="Albert R."/>
            <person name="Binder M."/>
            <person name="Bloem J."/>
            <person name="Labutti K."/>
            <person name="Salamov A."/>
            <person name="Andreopoulos B."/>
            <person name="Baker S."/>
            <person name="Barry K."/>
            <person name="Bills G."/>
            <person name="Bluhm B."/>
            <person name="Cannon C."/>
            <person name="Castanera R."/>
            <person name="Culley D."/>
            <person name="Daum C."/>
            <person name="Ezra D."/>
            <person name="Gonzalez J."/>
            <person name="Henrissat B."/>
            <person name="Kuo A."/>
            <person name="Liang C."/>
            <person name="Lipzen A."/>
            <person name="Lutzoni F."/>
            <person name="Magnuson J."/>
            <person name="Mondo S."/>
            <person name="Nolan M."/>
            <person name="Ohm R."/>
            <person name="Pangilinan J."/>
            <person name="Park H.-J."/>
            <person name="Ramirez L."/>
            <person name="Alfaro M."/>
            <person name="Sun H."/>
            <person name="Tritt A."/>
            <person name="Yoshinaga Y."/>
            <person name="Zwiers L.-H."/>
            <person name="Turgeon B."/>
            <person name="Goodwin S."/>
            <person name="Spatafora J."/>
            <person name="Crous P."/>
            <person name="Grigoriev I."/>
        </authorList>
    </citation>
    <scope>NUCLEOTIDE SEQUENCE</scope>
    <source>
        <strain evidence="4">CBS 125425</strain>
    </source>
</reference>
<evidence type="ECO:0000256" key="1">
    <source>
        <dbReference type="ARBA" id="ARBA00022737"/>
    </source>
</evidence>
<dbReference type="AlphaFoldDB" id="A0A9P4QQ66"/>
<dbReference type="SUPFAM" id="SSF48452">
    <property type="entry name" value="TPR-like"/>
    <property type="match status" value="1"/>
</dbReference>
<evidence type="ECO:0000313" key="5">
    <source>
        <dbReference type="Proteomes" id="UP000799444"/>
    </source>
</evidence>
<dbReference type="Proteomes" id="UP000799444">
    <property type="component" value="Unassembled WGS sequence"/>
</dbReference>
<dbReference type="InterPro" id="IPR011990">
    <property type="entry name" value="TPR-like_helical_dom_sf"/>
</dbReference>
<dbReference type="Pfam" id="PF13374">
    <property type="entry name" value="TPR_10"/>
    <property type="match status" value="1"/>
</dbReference>
<dbReference type="EMBL" id="ML996263">
    <property type="protein sequence ID" value="KAF2728891.1"/>
    <property type="molecule type" value="Genomic_DNA"/>
</dbReference>
<protein>
    <recommendedName>
        <fullName evidence="6">Kinesin light chain</fullName>
    </recommendedName>
</protein>
<accession>A0A9P4QQ66</accession>
<dbReference type="InterPro" id="IPR019734">
    <property type="entry name" value="TPR_rpt"/>
</dbReference>
<gene>
    <name evidence="4" type="ORF">EJ04DRAFT_448464</name>
</gene>
<evidence type="ECO:0000256" key="2">
    <source>
        <dbReference type="ARBA" id="ARBA00022803"/>
    </source>
</evidence>
<feature type="repeat" description="TPR" evidence="3">
    <location>
        <begin position="4"/>
        <end position="37"/>
    </location>
</feature>
<keyword evidence="1" id="KW-0677">Repeat</keyword>
<dbReference type="PANTHER" id="PTHR45641">
    <property type="entry name" value="TETRATRICOPEPTIDE REPEAT PROTEIN (AFU_ORTHOLOGUE AFUA_6G03870)"/>
    <property type="match status" value="1"/>
</dbReference>
<name>A0A9P4QQ66_9PLEO</name>
<proteinExistence type="predicted"/>
<evidence type="ECO:0000313" key="4">
    <source>
        <dbReference type="EMBL" id="KAF2728891.1"/>
    </source>
</evidence>
<dbReference type="PANTHER" id="PTHR45641:SF19">
    <property type="entry name" value="NEPHROCYSTIN-3"/>
    <property type="match status" value="1"/>
</dbReference>
<dbReference type="Gene3D" id="1.25.40.10">
    <property type="entry name" value="Tetratricopeptide repeat domain"/>
    <property type="match status" value="1"/>
</dbReference>
<organism evidence="4 5">
    <name type="scientific">Polyplosphaeria fusca</name>
    <dbReference type="NCBI Taxonomy" id="682080"/>
    <lineage>
        <taxon>Eukaryota</taxon>
        <taxon>Fungi</taxon>
        <taxon>Dikarya</taxon>
        <taxon>Ascomycota</taxon>
        <taxon>Pezizomycotina</taxon>
        <taxon>Dothideomycetes</taxon>
        <taxon>Pleosporomycetidae</taxon>
        <taxon>Pleosporales</taxon>
        <taxon>Tetraplosphaeriaceae</taxon>
        <taxon>Polyplosphaeria</taxon>
    </lineage>
</organism>
<sequence length="56" mass="6165">MALLGALDNLGSLYTDQGRLDDAERMYKRALQGTEKALGRNHPSTLDTVNNLGILY</sequence>
<dbReference type="PROSITE" id="PS50005">
    <property type="entry name" value="TPR"/>
    <property type="match status" value="1"/>
</dbReference>
<comment type="caution">
    <text evidence="4">The sequence shown here is derived from an EMBL/GenBank/DDBJ whole genome shotgun (WGS) entry which is preliminary data.</text>
</comment>
<dbReference type="OrthoDB" id="626167at2759"/>